<accession>A0A518KD67</accession>
<dbReference type="KEGG" id="bmei:Spa11_39530"/>
<organism evidence="1 2">
    <name type="scientific">Botrimarina mediterranea</name>
    <dbReference type="NCBI Taxonomy" id="2528022"/>
    <lineage>
        <taxon>Bacteria</taxon>
        <taxon>Pseudomonadati</taxon>
        <taxon>Planctomycetota</taxon>
        <taxon>Planctomycetia</taxon>
        <taxon>Pirellulales</taxon>
        <taxon>Lacipirellulaceae</taxon>
        <taxon>Botrimarina</taxon>
    </lineage>
</organism>
<evidence type="ECO:0000313" key="1">
    <source>
        <dbReference type="EMBL" id="QDV75732.1"/>
    </source>
</evidence>
<dbReference type="EMBL" id="CP036349">
    <property type="protein sequence ID" value="QDV75732.1"/>
    <property type="molecule type" value="Genomic_DNA"/>
</dbReference>
<sequence length="39" mass="4219">MESNHDSAAPWTVSPLVLAAERADERQRLAALADSGREP</sequence>
<dbReference type="AlphaFoldDB" id="A0A518KD67"/>
<reference evidence="1 2" key="1">
    <citation type="submission" date="2019-02" db="EMBL/GenBank/DDBJ databases">
        <title>Deep-cultivation of Planctomycetes and their phenomic and genomic characterization uncovers novel biology.</title>
        <authorList>
            <person name="Wiegand S."/>
            <person name="Jogler M."/>
            <person name="Boedeker C."/>
            <person name="Pinto D."/>
            <person name="Vollmers J."/>
            <person name="Rivas-Marin E."/>
            <person name="Kohn T."/>
            <person name="Peeters S.H."/>
            <person name="Heuer A."/>
            <person name="Rast P."/>
            <person name="Oberbeckmann S."/>
            <person name="Bunk B."/>
            <person name="Jeske O."/>
            <person name="Meyerdierks A."/>
            <person name="Storesund J.E."/>
            <person name="Kallscheuer N."/>
            <person name="Luecker S."/>
            <person name="Lage O.M."/>
            <person name="Pohl T."/>
            <person name="Merkel B.J."/>
            <person name="Hornburger P."/>
            <person name="Mueller R.-W."/>
            <person name="Bruemmer F."/>
            <person name="Labrenz M."/>
            <person name="Spormann A.M."/>
            <person name="Op den Camp H."/>
            <person name="Overmann J."/>
            <person name="Amann R."/>
            <person name="Jetten M.S.M."/>
            <person name="Mascher T."/>
            <person name="Medema M.H."/>
            <person name="Devos D.P."/>
            <person name="Kaster A.-K."/>
            <person name="Ovreas L."/>
            <person name="Rohde M."/>
            <person name="Galperin M.Y."/>
            <person name="Jogler C."/>
        </authorList>
    </citation>
    <scope>NUCLEOTIDE SEQUENCE [LARGE SCALE GENOMIC DNA]</scope>
    <source>
        <strain evidence="1 2">Spa11</strain>
    </source>
</reference>
<protein>
    <submittedName>
        <fullName evidence="1">Uncharacterized protein</fullName>
    </submittedName>
</protein>
<evidence type="ECO:0000313" key="2">
    <source>
        <dbReference type="Proteomes" id="UP000316426"/>
    </source>
</evidence>
<proteinExistence type="predicted"/>
<name>A0A518KD67_9BACT</name>
<dbReference type="Proteomes" id="UP000316426">
    <property type="component" value="Chromosome"/>
</dbReference>
<gene>
    <name evidence="1" type="ORF">Spa11_39530</name>
</gene>
<keyword evidence="2" id="KW-1185">Reference proteome</keyword>